<feature type="transmembrane region" description="Helical" evidence="1">
    <location>
        <begin position="65"/>
        <end position="84"/>
    </location>
</feature>
<feature type="transmembrane region" description="Helical" evidence="1">
    <location>
        <begin position="91"/>
        <end position="109"/>
    </location>
</feature>
<gene>
    <name evidence="2" type="ORF">SAMN04488563_6566</name>
</gene>
<name>A0A1H2LRQ2_9ACTN</name>
<dbReference type="Proteomes" id="UP000182977">
    <property type="component" value="Chromosome I"/>
</dbReference>
<keyword evidence="1" id="KW-1133">Transmembrane helix</keyword>
<accession>A0A1H2LRQ2</accession>
<evidence type="ECO:0000313" key="2">
    <source>
        <dbReference type="EMBL" id="SDU83690.1"/>
    </source>
</evidence>
<dbReference type="RefSeq" id="WP_046768603.1">
    <property type="nucleotide sequence ID" value="NZ_KQ061227.1"/>
</dbReference>
<dbReference type="AlphaFoldDB" id="A0A1H2LRQ2"/>
<dbReference type="OrthoDB" id="5197852at2"/>
<organism evidence="2 3">
    <name type="scientific">Jiangella alkaliphila</name>
    <dbReference type="NCBI Taxonomy" id="419479"/>
    <lineage>
        <taxon>Bacteria</taxon>
        <taxon>Bacillati</taxon>
        <taxon>Actinomycetota</taxon>
        <taxon>Actinomycetes</taxon>
        <taxon>Jiangellales</taxon>
        <taxon>Jiangellaceae</taxon>
        <taxon>Jiangella</taxon>
    </lineage>
</organism>
<feature type="transmembrane region" description="Helical" evidence="1">
    <location>
        <begin position="121"/>
        <end position="144"/>
    </location>
</feature>
<dbReference type="EMBL" id="LT629791">
    <property type="protein sequence ID" value="SDU83690.1"/>
    <property type="molecule type" value="Genomic_DNA"/>
</dbReference>
<keyword evidence="3" id="KW-1185">Reference proteome</keyword>
<evidence type="ECO:0000256" key="1">
    <source>
        <dbReference type="SAM" id="Phobius"/>
    </source>
</evidence>
<dbReference type="STRING" id="419479.SAMN04488563_6566"/>
<sequence length="161" mass="16735">MTRDDDNGRVFDGYARLYGPIAVAGLGLIFTPMFDDLEVDPETGSVASRLGNLWETASNANGDPAVLGIILALVLMALCLVATFRPRPPSSALPIGIGVVSLLIILMLATKPGVGDPAPDLSAGGAGSMALALFTLALAVVHAVHLARWNRERAAPVRPLP</sequence>
<keyword evidence="1" id="KW-0472">Membrane</keyword>
<keyword evidence="1" id="KW-0812">Transmembrane</keyword>
<proteinExistence type="predicted"/>
<protein>
    <submittedName>
        <fullName evidence="2">Uncharacterized protein</fullName>
    </submittedName>
</protein>
<reference evidence="3" key="1">
    <citation type="submission" date="2016-10" db="EMBL/GenBank/DDBJ databases">
        <authorList>
            <person name="Varghese N."/>
            <person name="Submissions S."/>
        </authorList>
    </citation>
    <scope>NUCLEOTIDE SEQUENCE [LARGE SCALE GENOMIC DNA]</scope>
    <source>
        <strain evidence="3">DSM 45079</strain>
    </source>
</reference>
<feature type="transmembrane region" description="Helical" evidence="1">
    <location>
        <begin position="17"/>
        <end position="34"/>
    </location>
</feature>
<evidence type="ECO:0000313" key="3">
    <source>
        <dbReference type="Proteomes" id="UP000182977"/>
    </source>
</evidence>